<evidence type="ECO:0000256" key="2">
    <source>
        <dbReference type="ARBA" id="ARBA00022649"/>
    </source>
</evidence>
<evidence type="ECO:0000313" key="4">
    <source>
        <dbReference type="Proteomes" id="UP000571554"/>
    </source>
</evidence>
<dbReference type="Pfam" id="PF05016">
    <property type="entry name" value="ParE_toxin"/>
    <property type="match status" value="1"/>
</dbReference>
<dbReference type="EMBL" id="JACHBW010000002">
    <property type="protein sequence ID" value="MBB6100844.1"/>
    <property type="molecule type" value="Genomic_DNA"/>
</dbReference>
<sequence>MHFHEDALKEWERLDATVRRQFTKKLTERLMKPRVKSARLGGMGDAYKVKLVASGYRLIYQVIDDELIVLVIAIGKREANEAYRKAHTRLT</sequence>
<dbReference type="NCBIfam" id="TIGR02385">
    <property type="entry name" value="RelE_StbE"/>
    <property type="match status" value="1"/>
</dbReference>
<dbReference type="PANTHER" id="PTHR35601">
    <property type="entry name" value="TOXIN RELE"/>
    <property type="match status" value="1"/>
</dbReference>
<dbReference type="InterPro" id="IPR035093">
    <property type="entry name" value="RelE/ParE_toxin_dom_sf"/>
</dbReference>
<reference evidence="3 4" key="1">
    <citation type="submission" date="2020-08" db="EMBL/GenBank/DDBJ databases">
        <title>Above-ground endophytic microbial communities from plants in different locations in the United States.</title>
        <authorList>
            <person name="Frank C."/>
        </authorList>
    </citation>
    <scope>NUCLEOTIDE SEQUENCE [LARGE SCALE GENOMIC DNA]</scope>
    <source>
        <strain evidence="3 4">WP4_2_2</strain>
    </source>
</reference>
<comment type="similarity">
    <text evidence="1">Belongs to the RelE toxin family.</text>
</comment>
<dbReference type="Proteomes" id="UP000571554">
    <property type="component" value="Unassembled WGS sequence"/>
</dbReference>
<dbReference type="Gene3D" id="3.30.2310.20">
    <property type="entry name" value="RelE-like"/>
    <property type="match status" value="1"/>
</dbReference>
<evidence type="ECO:0000256" key="1">
    <source>
        <dbReference type="ARBA" id="ARBA00006226"/>
    </source>
</evidence>
<proteinExistence type="inferred from homology"/>
<organism evidence="3 4">
    <name type="scientific">Paraburkholderia bannensis</name>
    <dbReference type="NCBI Taxonomy" id="765414"/>
    <lineage>
        <taxon>Bacteria</taxon>
        <taxon>Pseudomonadati</taxon>
        <taxon>Pseudomonadota</taxon>
        <taxon>Betaproteobacteria</taxon>
        <taxon>Burkholderiales</taxon>
        <taxon>Burkholderiaceae</taxon>
        <taxon>Paraburkholderia</taxon>
    </lineage>
</organism>
<keyword evidence="4" id="KW-1185">Reference proteome</keyword>
<dbReference type="AlphaFoldDB" id="A0A7W9WQR5"/>
<accession>A0A7W9WQR5</accession>
<dbReference type="PANTHER" id="PTHR35601:SF1">
    <property type="entry name" value="TOXIN RELE"/>
    <property type="match status" value="1"/>
</dbReference>
<evidence type="ECO:0000313" key="3">
    <source>
        <dbReference type="EMBL" id="MBB6100844.1"/>
    </source>
</evidence>
<gene>
    <name evidence="3" type="ORF">F4827_000670</name>
</gene>
<dbReference type="InterPro" id="IPR007712">
    <property type="entry name" value="RelE/ParE_toxin"/>
</dbReference>
<protein>
    <submittedName>
        <fullName evidence="3">mRNA interferase RelE/StbE</fullName>
    </submittedName>
</protein>
<dbReference type="SUPFAM" id="SSF143011">
    <property type="entry name" value="RelE-like"/>
    <property type="match status" value="1"/>
</dbReference>
<name>A0A7W9WQR5_9BURK</name>
<dbReference type="RefSeq" id="WP_183721517.1">
    <property type="nucleotide sequence ID" value="NZ_JACHBW010000002.1"/>
</dbReference>
<comment type="caution">
    <text evidence="3">The sequence shown here is derived from an EMBL/GenBank/DDBJ whole genome shotgun (WGS) entry which is preliminary data.</text>
</comment>
<keyword evidence="2" id="KW-1277">Toxin-antitoxin system</keyword>